<evidence type="ECO:0000313" key="3">
    <source>
        <dbReference type="Proteomes" id="UP000010475"/>
    </source>
</evidence>
<gene>
    <name evidence="2" type="ORF">Cylst_3236</name>
</gene>
<proteinExistence type="predicted"/>
<dbReference type="AlphaFoldDB" id="K9WZZ9"/>
<dbReference type="KEGG" id="csg:Cylst_3236"/>
<evidence type="ECO:0000256" key="1">
    <source>
        <dbReference type="SAM" id="Phobius"/>
    </source>
</evidence>
<evidence type="ECO:0000313" key="2">
    <source>
        <dbReference type="EMBL" id="AFZ25399.1"/>
    </source>
</evidence>
<sequence length="34" mass="3609">MNDSKLPNAFGQSLAMAALIILTSVGIITIMNLF</sequence>
<keyword evidence="1" id="KW-0812">Transmembrane</keyword>
<feature type="transmembrane region" description="Helical" evidence="1">
    <location>
        <begin position="12"/>
        <end position="33"/>
    </location>
</feature>
<protein>
    <submittedName>
        <fullName evidence="2">Uncharacterized protein</fullName>
    </submittedName>
</protein>
<name>K9WZZ9_9NOST</name>
<keyword evidence="3" id="KW-1185">Reference proteome</keyword>
<reference evidence="2 3" key="1">
    <citation type="submission" date="2012-06" db="EMBL/GenBank/DDBJ databases">
        <title>Finished chromosome of genome of Cylindrospermum stagnale PCC 7417.</title>
        <authorList>
            <consortium name="US DOE Joint Genome Institute"/>
            <person name="Gugger M."/>
            <person name="Coursin T."/>
            <person name="Rippka R."/>
            <person name="Tandeau De Marsac N."/>
            <person name="Huntemann M."/>
            <person name="Wei C.-L."/>
            <person name="Han J."/>
            <person name="Detter J.C."/>
            <person name="Han C."/>
            <person name="Tapia R."/>
            <person name="Chen A."/>
            <person name="Kyrpides N."/>
            <person name="Mavromatis K."/>
            <person name="Markowitz V."/>
            <person name="Szeto E."/>
            <person name="Ivanova N."/>
            <person name="Pagani I."/>
            <person name="Pati A."/>
            <person name="Goodwin L."/>
            <person name="Nordberg H.P."/>
            <person name="Cantor M.N."/>
            <person name="Hua S.X."/>
            <person name="Woyke T."/>
            <person name="Kerfeld C.A."/>
        </authorList>
    </citation>
    <scope>NUCLEOTIDE SEQUENCE [LARGE SCALE GENOMIC DNA]</scope>
    <source>
        <strain evidence="2 3">PCC 7417</strain>
    </source>
</reference>
<keyword evidence="1" id="KW-0472">Membrane</keyword>
<organism evidence="2 3">
    <name type="scientific">Cylindrospermum stagnale PCC 7417</name>
    <dbReference type="NCBI Taxonomy" id="56107"/>
    <lineage>
        <taxon>Bacteria</taxon>
        <taxon>Bacillati</taxon>
        <taxon>Cyanobacteriota</taxon>
        <taxon>Cyanophyceae</taxon>
        <taxon>Nostocales</taxon>
        <taxon>Nostocaceae</taxon>
        <taxon>Cylindrospermum</taxon>
    </lineage>
</organism>
<dbReference type="EMBL" id="CP003642">
    <property type="protein sequence ID" value="AFZ25399.1"/>
    <property type="molecule type" value="Genomic_DNA"/>
</dbReference>
<dbReference type="Proteomes" id="UP000010475">
    <property type="component" value="Chromosome"/>
</dbReference>
<dbReference type="HOGENOM" id="CLU_220724_0_0_3"/>
<keyword evidence="1" id="KW-1133">Transmembrane helix</keyword>
<dbReference type="STRING" id="56107.Cylst_3236"/>
<accession>K9WZZ9</accession>